<keyword evidence="2" id="KW-1185">Reference proteome</keyword>
<reference evidence="2" key="1">
    <citation type="submission" date="2019-03" db="EMBL/GenBank/DDBJ databases">
        <title>Complete Genome Sequence of Serratia marcescens Myophage MTx.</title>
        <authorList>
            <person name="Graham K."/>
            <person name="Freeman M."/>
            <person name="Newkirk H."/>
            <person name="Liu M."/>
            <person name="Ramsey J."/>
            <person name="Cahill J."/>
        </authorList>
    </citation>
    <scope>NUCLEOTIDE SEQUENCE [LARGE SCALE GENOMIC DNA]</scope>
</reference>
<evidence type="ECO:0000313" key="1">
    <source>
        <dbReference type="EMBL" id="QBQ72401.1"/>
    </source>
</evidence>
<accession>A0A482MG51</accession>
<name>A0A482MG51_9CAUD</name>
<dbReference type="EMBL" id="MK618717">
    <property type="protein sequence ID" value="QBQ72401.1"/>
    <property type="molecule type" value="Genomic_DNA"/>
</dbReference>
<proteinExistence type="predicted"/>
<gene>
    <name evidence="1" type="ORF">CPT_MTx_095</name>
</gene>
<organism evidence="1 2">
    <name type="scientific">Serratia phage MTx</name>
    <dbReference type="NCBI Taxonomy" id="2557553"/>
    <lineage>
        <taxon>Viruses</taxon>
        <taxon>Duplodnaviria</taxon>
        <taxon>Heunggongvirae</taxon>
        <taxon>Uroviricota</taxon>
        <taxon>Caudoviricetes</taxon>
        <taxon>Lindbergviridae</taxon>
        <taxon>Myosmarvirus</taxon>
        <taxon>Myosmarvirus MTx</taxon>
    </lineage>
</organism>
<protein>
    <submittedName>
        <fullName evidence="1">Uncharacterized protein</fullName>
    </submittedName>
</protein>
<evidence type="ECO:0000313" key="2">
    <source>
        <dbReference type="Proteomes" id="UP000309130"/>
    </source>
</evidence>
<sequence>MYVLILIVKLTSAFGDGGQALQTERVGFFQTKKSCDDAGVAVSSVQKREMSGVTDSSWAHATLVTSHKCVFVEAIQ</sequence>
<dbReference type="Proteomes" id="UP000309130">
    <property type="component" value="Segment"/>
</dbReference>